<protein>
    <recommendedName>
        <fullName evidence="4">Secreted protein</fullName>
    </recommendedName>
</protein>
<keyword evidence="3" id="KW-1185">Reference proteome</keyword>
<dbReference type="RefSeq" id="WP_184913213.1">
    <property type="nucleotide sequence ID" value="NZ_JACHJR010000001.1"/>
</dbReference>
<proteinExistence type="predicted"/>
<feature type="signal peptide" evidence="1">
    <location>
        <begin position="1"/>
        <end position="26"/>
    </location>
</feature>
<reference evidence="2 3" key="1">
    <citation type="submission" date="2020-08" db="EMBL/GenBank/DDBJ databases">
        <title>Sequencing the genomes of 1000 actinobacteria strains.</title>
        <authorList>
            <person name="Klenk H.-P."/>
        </authorList>
    </citation>
    <scope>NUCLEOTIDE SEQUENCE [LARGE SCALE GENOMIC DNA]</scope>
    <source>
        <strain evidence="2 3">DSM 44786</strain>
    </source>
</reference>
<dbReference type="Proteomes" id="UP000573327">
    <property type="component" value="Unassembled WGS sequence"/>
</dbReference>
<evidence type="ECO:0000256" key="1">
    <source>
        <dbReference type="SAM" id="SignalP"/>
    </source>
</evidence>
<comment type="caution">
    <text evidence="2">The sequence shown here is derived from an EMBL/GenBank/DDBJ whole genome shotgun (WGS) entry which is preliminary data.</text>
</comment>
<accession>A0A7W7S9C4</accession>
<dbReference type="EMBL" id="JACHJR010000001">
    <property type="protein sequence ID" value="MBB4946284.1"/>
    <property type="molecule type" value="Genomic_DNA"/>
</dbReference>
<evidence type="ECO:0008006" key="4">
    <source>
        <dbReference type="Google" id="ProtNLM"/>
    </source>
</evidence>
<dbReference type="AlphaFoldDB" id="A0A7W7S9C4"/>
<keyword evidence="1" id="KW-0732">Signal</keyword>
<evidence type="ECO:0000313" key="3">
    <source>
        <dbReference type="Proteomes" id="UP000573327"/>
    </source>
</evidence>
<evidence type="ECO:0000313" key="2">
    <source>
        <dbReference type="EMBL" id="MBB4946284.1"/>
    </source>
</evidence>
<sequence length="100" mass="9584">MIRKTAASVSAVALAVLGAAPAVAWAAPDPTGAALDTTCSEVGKLGAQQAFAMTAMAAQPLPVAGLVQQCTDSALSVEGDAELSHALGGAPSLAGSGPLL</sequence>
<feature type="chain" id="PRO_5031355159" description="Secreted protein" evidence="1">
    <location>
        <begin position="27"/>
        <end position="100"/>
    </location>
</feature>
<organism evidence="2 3">
    <name type="scientific">Kitasatospora gansuensis</name>
    <dbReference type="NCBI Taxonomy" id="258050"/>
    <lineage>
        <taxon>Bacteria</taxon>
        <taxon>Bacillati</taxon>
        <taxon>Actinomycetota</taxon>
        <taxon>Actinomycetes</taxon>
        <taxon>Kitasatosporales</taxon>
        <taxon>Streptomycetaceae</taxon>
        <taxon>Kitasatospora</taxon>
    </lineage>
</organism>
<name>A0A7W7S9C4_9ACTN</name>
<gene>
    <name evidence="2" type="ORF">F4556_001819</name>
</gene>